<dbReference type="EMBL" id="AKCR02000004">
    <property type="protein sequence ID" value="PKK32066.1"/>
    <property type="molecule type" value="Genomic_DNA"/>
</dbReference>
<dbReference type="SMART" id="SM00320">
    <property type="entry name" value="WD40"/>
    <property type="match status" value="3"/>
</dbReference>
<evidence type="ECO:0000313" key="5">
    <source>
        <dbReference type="EMBL" id="PKK32066.1"/>
    </source>
</evidence>
<dbReference type="FunCoup" id="A0A2I0MQV7">
    <property type="interactions" value="170"/>
</dbReference>
<dbReference type="GO" id="GO:0005929">
    <property type="term" value="C:cilium"/>
    <property type="evidence" value="ECO:0007669"/>
    <property type="project" value="GOC"/>
</dbReference>
<organism evidence="5 6">
    <name type="scientific">Columba livia</name>
    <name type="common">Rock dove</name>
    <dbReference type="NCBI Taxonomy" id="8932"/>
    <lineage>
        <taxon>Eukaryota</taxon>
        <taxon>Metazoa</taxon>
        <taxon>Chordata</taxon>
        <taxon>Craniata</taxon>
        <taxon>Vertebrata</taxon>
        <taxon>Euteleostomi</taxon>
        <taxon>Archelosauria</taxon>
        <taxon>Archosauria</taxon>
        <taxon>Dinosauria</taxon>
        <taxon>Saurischia</taxon>
        <taxon>Theropoda</taxon>
        <taxon>Coelurosauria</taxon>
        <taxon>Aves</taxon>
        <taxon>Neognathae</taxon>
        <taxon>Neoaves</taxon>
        <taxon>Columbimorphae</taxon>
        <taxon>Columbiformes</taxon>
        <taxon>Columbidae</taxon>
        <taxon>Columba</taxon>
    </lineage>
</organism>
<dbReference type="InterPro" id="IPR001680">
    <property type="entry name" value="WD40_rpt"/>
</dbReference>
<feature type="compositionally biased region" description="Basic and acidic residues" evidence="4">
    <location>
        <begin position="435"/>
        <end position="450"/>
    </location>
</feature>
<dbReference type="InterPro" id="IPR042505">
    <property type="entry name" value="DYNC2I1"/>
</dbReference>
<dbReference type="Gene3D" id="2.130.10.10">
    <property type="entry name" value="YVTN repeat-like/Quinoprotein amine dehydrogenase"/>
    <property type="match status" value="2"/>
</dbReference>
<feature type="compositionally biased region" description="Basic and acidic residues" evidence="4">
    <location>
        <begin position="324"/>
        <end position="353"/>
    </location>
</feature>
<comment type="caution">
    <text evidence="5">The sequence shown here is derived from an EMBL/GenBank/DDBJ whole genome shotgun (WGS) entry which is preliminary data.</text>
</comment>
<dbReference type="InterPro" id="IPR019775">
    <property type="entry name" value="WD40_repeat_CS"/>
</dbReference>
<evidence type="ECO:0000256" key="2">
    <source>
        <dbReference type="ARBA" id="ARBA00022737"/>
    </source>
</evidence>
<feature type="compositionally biased region" description="Polar residues" evidence="4">
    <location>
        <begin position="499"/>
        <end position="512"/>
    </location>
</feature>
<dbReference type="PANTHER" id="PTHR16022">
    <property type="entry name" value="WD REPEAT DOMAIN 60"/>
    <property type="match status" value="1"/>
</dbReference>
<dbReference type="GO" id="GO:0045504">
    <property type="term" value="F:dynein heavy chain binding"/>
    <property type="evidence" value="ECO:0007669"/>
    <property type="project" value="InterPro"/>
</dbReference>
<dbReference type="FunFam" id="2.130.10.10:FF:000979">
    <property type="entry name" value="WD repeat domain 60"/>
    <property type="match status" value="1"/>
</dbReference>
<dbReference type="GO" id="GO:0045503">
    <property type="term" value="F:dynein light chain binding"/>
    <property type="evidence" value="ECO:0007669"/>
    <property type="project" value="InterPro"/>
</dbReference>
<feature type="repeat" description="WD" evidence="3">
    <location>
        <begin position="825"/>
        <end position="867"/>
    </location>
</feature>
<dbReference type="FunFam" id="2.130.10.10:FF:000585">
    <property type="entry name" value="WD repeat domain 60"/>
    <property type="match status" value="1"/>
</dbReference>
<reference evidence="5 6" key="1">
    <citation type="journal article" date="2013" name="Science">
        <title>Genomic diversity and evolution of the head crest in the rock pigeon.</title>
        <authorList>
            <person name="Shapiro M.D."/>
            <person name="Kronenberg Z."/>
            <person name="Li C."/>
            <person name="Domyan E.T."/>
            <person name="Pan H."/>
            <person name="Campbell M."/>
            <person name="Tan H."/>
            <person name="Huff C.D."/>
            <person name="Hu H."/>
            <person name="Vickrey A.I."/>
            <person name="Nielsen S.C."/>
            <person name="Stringham S.A."/>
            <person name="Hu H."/>
            <person name="Willerslev E."/>
            <person name="Gilbert M.T."/>
            <person name="Yandell M."/>
            <person name="Zhang G."/>
            <person name="Wang J."/>
        </authorList>
    </citation>
    <scope>NUCLEOTIDE SEQUENCE [LARGE SCALE GENOMIC DNA]</scope>
    <source>
        <tissue evidence="5">Blood</tissue>
    </source>
</reference>
<feature type="compositionally biased region" description="Acidic residues" evidence="4">
    <location>
        <begin position="513"/>
        <end position="528"/>
    </location>
</feature>
<feature type="region of interest" description="Disordered" evidence="4">
    <location>
        <begin position="99"/>
        <end position="131"/>
    </location>
</feature>
<feature type="compositionally biased region" description="Basic and acidic residues" evidence="4">
    <location>
        <begin position="457"/>
        <end position="498"/>
    </location>
</feature>
<feature type="region of interest" description="Disordered" evidence="4">
    <location>
        <begin position="153"/>
        <end position="550"/>
    </location>
</feature>
<dbReference type="Proteomes" id="UP000053872">
    <property type="component" value="Unassembled WGS sequence"/>
</dbReference>
<dbReference type="InParanoid" id="A0A2I0MQV7"/>
<dbReference type="PROSITE" id="PS00678">
    <property type="entry name" value="WD_REPEATS_1"/>
    <property type="match status" value="1"/>
</dbReference>
<keyword evidence="1 3" id="KW-0853">WD repeat</keyword>
<evidence type="ECO:0000256" key="1">
    <source>
        <dbReference type="ARBA" id="ARBA00022574"/>
    </source>
</evidence>
<accession>A0A2I0MQV7</accession>
<name>A0A2I0MQV7_COLLI</name>
<gene>
    <name evidence="5" type="primary">WDR60</name>
    <name evidence="5" type="ORF">A306_00002454</name>
</gene>
<dbReference type="PANTHER" id="PTHR16022:SF0">
    <property type="entry name" value="CYTOPLASMIC DYNEIN 2 INTERMEDIATE CHAIN 1"/>
    <property type="match status" value="1"/>
</dbReference>
<proteinExistence type="predicted"/>
<feature type="compositionally biased region" description="Low complexity" evidence="4">
    <location>
        <begin position="110"/>
        <end position="122"/>
    </location>
</feature>
<dbReference type="InterPro" id="IPR036322">
    <property type="entry name" value="WD40_repeat_dom_sf"/>
</dbReference>
<evidence type="ECO:0000256" key="3">
    <source>
        <dbReference type="PROSITE-ProRule" id="PRU00221"/>
    </source>
</evidence>
<feature type="compositionally biased region" description="Basic and acidic residues" evidence="4">
    <location>
        <begin position="191"/>
        <end position="290"/>
    </location>
</feature>
<evidence type="ECO:0000313" key="6">
    <source>
        <dbReference type="Proteomes" id="UP000053872"/>
    </source>
</evidence>
<feature type="compositionally biased region" description="Basic and acidic residues" evidence="4">
    <location>
        <begin position="167"/>
        <end position="178"/>
    </location>
</feature>
<dbReference type="SUPFAM" id="SSF50978">
    <property type="entry name" value="WD40 repeat-like"/>
    <property type="match status" value="1"/>
</dbReference>
<dbReference type="PROSITE" id="PS50082">
    <property type="entry name" value="WD_REPEATS_2"/>
    <property type="match status" value="1"/>
</dbReference>
<dbReference type="GO" id="GO:0042073">
    <property type="term" value="P:intraciliary transport"/>
    <property type="evidence" value="ECO:0007669"/>
    <property type="project" value="InterPro"/>
</dbReference>
<dbReference type="STRING" id="8932.A0A2I0MQV7"/>
<dbReference type="Pfam" id="PF00400">
    <property type="entry name" value="WD40"/>
    <property type="match status" value="1"/>
</dbReference>
<dbReference type="InterPro" id="IPR015943">
    <property type="entry name" value="WD40/YVTN_repeat-like_dom_sf"/>
</dbReference>
<keyword evidence="6" id="KW-1185">Reference proteome</keyword>
<evidence type="ECO:0000256" key="4">
    <source>
        <dbReference type="SAM" id="MobiDB-lite"/>
    </source>
</evidence>
<sequence length="1189" mass="135827">MAQQNQRPVALLLSYNRCSRSFVRTSSDKADSCLLKSMNPLQYPGQHHDPGSCPIAASQAAARRVRALPRPPPPGEPQLSTGSHAGIPHYGFSLRKGCRRTHPPLGPSYHSAHPSLGPSSALPSPPVARQARTQLPWAARSRWVAVRARPPPSWRVTRGTVVSKRRTKEDTWKSEELRKHLRATQPDSQNEDQKLREKKLQKEKSVHDTDTHKHERKDRGKSKERTRERERFKSGERDRDKMREREKGQDHQRRGDQERYKDKLQESSLKKESYSVPKHKDRESDREQDKKHKRHEIKQIETHNNLKSFEGRDKEHHRRRESRHHLEEKKPRSEERERRHTEKKDNGTRKSIDKFLANEAEEGECVQKLQKDQEWNKEGERRHREKKEYSIRPGKEMLSKERSHKRYEKEQEGKHKSKRSKEGSSHGNREGQPAEAKERVKTAENERKNCDLGNSKYKKEERIQEEMSHQHLRTVKDHAKLIEKEERDTREEEVKDTHIFNSATGFDNSSANYEDDFEDYEDDFDDYEDRSGEEGDAEENPREIPFSRTSEIEEIQRAISAENDRICTSLPKKIENEKKEQIMERQCPSVRNPFCGIFMDFQMANQRQSSRSMASKQKKRSSELLPLIDLDFSVSFSLLDLPPVNEYDMYIRNFGKMNTKQAYVQCNEDNLERDIQTEEVETLEKWTQHPAESAIVSGGPVTSQGMSVNGALTPKIDSQKLANFLRSACQVIAVLLEEDRVATQPRWKPGSGQTSLSISDSCFQLNTNQPFLHDRKISCLCVSQVQRQTLLSVHGLPEKTGVGLLNRKSIICVWNIWQPSSPQKLLMCDSEVTCCCFSPNKTTLVFAGTTDGSLLVWDLREDSRMHPHVMVGDTGWTFRVPTFSTDGVLNTVNHTSPILTVESVSTFLHTDQNYGLSSLSSQEEISGPPFQIASMDENGILNMWVVVELQKVDLAGSQTDLGLIPGGKVKLVHSSTVELNNSLFPKDVRQRMPQTLTIKFLSSNPNHFIVGTNIGLVGHGTRHDLKVVPKLFRPQENGLRSISINAIDFFPFGKPLFLVGCSDGSIRLHQMTSEHPLLQWNGSTNGQPVIALQWALTRPAVFFVLDASSNIYIWDLLENDLLPVAKQTVPLENVVTMALLGEPEKTNGLLGLVLAKASGEIDIQFVKKKWALPQPEECEKLHMVLLQSS</sequence>
<protein>
    <submittedName>
        <fullName evidence="5">WD repeat domain 60</fullName>
    </submittedName>
</protein>
<dbReference type="AlphaFoldDB" id="A0A2I0MQV7"/>
<keyword evidence="2" id="KW-0677">Repeat</keyword>
<feature type="compositionally biased region" description="Basic and acidic residues" evidence="4">
    <location>
        <begin position="369"/>
        <end position="429"/>
    </location>
</feature>
<dbReference type="GO" id="GO:0005868">
    <property type="term" value="C:cytoplasmic dynein complex"/>
    <property type="evidence" value="ECO:0007669"/>
    <property type="project" value="InterPro"/>
</dbReference>